<dbReference type="HAMAP" id="MF_00476">
    <property type="entry name" value="NikR"/>
    <property type="match status" value="1"/>
</dbReference>
<evidence type="ECO:0000313" key="11">
    <source>
        <dbReference type="EMBL" id="OXM85140.1"/>
    </source>
</evidence>
<dbReference type="RefSeq" id="WP_094015903.1">
    <property type="nucleotide sequence ID" value="NZ_NMQW01000023.1"/>
</dbReference>
<dbReference type="InterPro" id="IPR045865">
    <property type="entry name" value="ACT-like_dom_sf"/>
</dbReference>
<dbReference type="InterPro" id="IPR002145">
    <property type="entry name" value="CopG"/>
</dbReference>
<reference evidence="11 12" key="1">
    <citation type="submission" date="2017-07" db="EMBL/GenBank/DDBJ databases">
        <title>Genome sequencing and assembly of Paenibacillus rigui.</title>
        <authorList>
            <person name="Mayilraj S."/>
        </authorList>
    </citation>
    <scope>NUCLEOTIDE SEQUENCE [LARGE SCALE GENOMIC DNA]</scope>
    <source>
        <strain evidence="11 12">JCM 16352</strain>
    </source>
</reference>
<evidence type="ECO:0000256" key="8">
    <source>
        <dbReference type="SAM" id="MobiDB-lite"/>
    </source>
</evidence>
<dbReference type="AlphaFoldDB" id="A0A229UP10"/>
<feature type="binding site" evidence="7">
    <location>
        <position position="100"/>
    </location>
    <ligand>
        <name>Ni(2+)</name>
        <dbReference type="ChEBI" id="CHEBI:49786"/>
    </ligand>
</feature>
<comment type="similarity">
    <text evidence="1 7">Belongs to the transcriptional regulatory CopG/NikR family.</text>
</comment>
<dbReference type="OrthoDB" id="9806294at2"/>
<keyword evidence="4 7" id="KW-0805">Transcription regulation</keyword>
<keyword evidence="12" id="KW-1185">Reference proteome</keyword>
<dbReference type="Pfam" id="PF01402">
    <property type="entry name" value="RHH_1"/>
    <property type="match status" value="1"/>
</dbReference>
<sequence length="159" mass="18373">MEKDVLTRFGVSMPEDLVNQFDQYISEQGYTNRSEAIRDLVRRVLLEPRQLNSEQLVAGTIVMVYDHHVSELPLTLMELQHQYHHHVISTMHVHLNHEQCLEIIVVRGNLSKLRELKQQIQVQKGVLYAELSVTYLDEDGKGHTHDPSHGHTHTHDSKG</sequence>
<dbReference type="NCBIfam" id="NF002815">
    <property type="entry name" value="PRK02967.1"/>
    <property type="match status" value="1"/>
</dbReference>
<dbReference type="GO" id="GO:0010045">
    <property type="term" value="P:response to nickel cation"/>
    <property type="evidence" value="ECO:0007669"/>
    <property type="project" value="InterPro"/>
</dbReference>
<comment type="caution">
    <text evidence="11">The sequence shown here is derived from an EMBL/GenBank/DDBJ whole genome shotgun (WGS) entry which is preliminary data.</text>
</comment>
<feature type="domain" description="Ribbon-helix-helix protein CopG" evidence="9">
    <location>
        <begin position="8"/>
        <end position="43"/>
    </location>
</feature>
<dbReference type="Gene3D" id="1.10.1220.10">
    <property type="entry name" value="Met repressor-like"/>
    <property type="match status" value="1"/>
</dbReference>
<dbReference type="GO" id="GO:0003700">
    <property type="term" value="F:DNA-binding transcription factor activity"/>
    <property type="evidence" value="ECO:0007669"/>
    <property type="project" value="UniProtKB-UniRule"/>
</dbReference>
<dbReference type="CDD" id="cd22231">
    <property type="entry name" value="RHH_NikR_HicB-like"/>
    <property type="match status" value="1"/>
</dbReference>
<dbReference type="InterPro" id="IPR027271">
    <property type="entry name" value="Acetolactate_synth/TF_NikR_C"/>
</dbReference>
<dbReference type="Gene3D" id="3.30.70.1150">
    <property type="entry name" value="ACT-like. Chain A, domain 2"/>
    <property type="match status" value="1"/>
</dbReference>
<feature type="binding site" evidence="7">
    <location>
        <position position="92"/>
    </location>
    <ligand>
        <name>Ni(2+)</name>
        <dbReference type="ChEBI" id="CHEBI:49786"/>
    </ligand>
</feature>
<dbReference type="SUPFAM" id="SSF47598">
    <property type="entry name" value="Ribbon-helix-helix"/>
    <property type="match status" value="1"/>
</dbReference>
<dbReference type="Proteomes" id="UP000215509">
    <property type="component" value="Unassembled WGS sequence"/>
</dbReference>
<evidence type="ECO:0000256" key="3">
    <source>
        <dbReference type="ARBA" id="ARBA00022723"/>
    </source>
</evidence>
<dbReference type="NCBIfam" id="NF002169">
    <property type="entry name" value="PRK01002.1"/>
    <property type="match status" value="1"/>
</dbReference>
<dbReference type="InterPro" id="IPR013321">
    <property type="entry name" value="Arc_rbn_hlx_hlx"/>
</dbReference>
<feature type="binding site" evidence="7">
    <location>
        <position position="81"/>
    </location>
    <ligand>
        <name>Ni(2+)</name>
        <dbReference type="ChEBI" id="CHEBI:49786"/>
    </ligand>
</feature>
<accession>A0A229UP10</accession>
<dbReference type="GO" id="GO:0016151">
    <property type="term" value="F:nickel cation binding"/>
    <property type="evidence" value="ECO:0007669"/>
    <property type="project" value="UniProtKB-UniRule"/>
</dbReference>
<dbReference type="InterPro" id="IPR014864">
    <property type="entry name" value="TF_NikR_Ni-bd_C"/>
</dbReference>
<evidence type="ECO:0000259" key="10">
    <source>
        <dbReference type="Pfam" id="PF08753"/>
    </source>
</evidence>
<protein>
    <recommendedName>
        <fullName evidence="7">Putative nickel-responsive regulator</fullName>
    </recommendedName>
</protein>
<proteinExistence type="inferred from homology"/>
<evidence type="ECO:0000259" key="9">
    <source>
        <dbReference type="Pfam" id="PF01402"/>
    </source>
</evidence>
<dbReference type="NCBIfam" id="NF003381">
    <property type="entry name" value="PRK04460.1"/>
    <property type="match status" value="1"/>
</dbReference>
<dbReference type="EMBL" id="NMQW01000023">
    <property type="protein sequence ID" value="OXM85140.1"/>
    <property type="molecule type" value="Genomic_DNA"/>
</dbReference>
<organism evidence="11 12">
    <name type="scientific">Paenibacillus rigui</name>
    <dbReference type="NCBI Taxonomy" id="554312"/>
    <lineage>
        <taxon>Bacteria</taxon>
        <taxon>Bacillati</taxon>
        <taxon>Bacillota</taxon>
        <taxon>Bacilli</taxon>
        <taxon>Bacillales</taxon>
        <taxon>Paenibacillaceae</taxon>
        <taxon>Paenibacillus</taxon>
    </lineage>
</organism>
<evidence type="ECO:0000256" key="4">
    <source>
        <dbReference type="ARBA" id="ARBA00023015"/>
    </source>
</evidence>
<evidence type="ECO:0000256" key="5">
    <source>
        <dbReference type="ARBA" id="ARBA00023125"/>
    </source>
</evidence>
<feature type="binding site" evidence="7">
    <location>
        <position position="94"/>
    </location>
    <ligand>
        <name>Ni(2+)</name>
        <dbReference type="ChEBI" id="CHEBI:49786"/>
    </ligand>
</feature>
<dbReference type="Pfam" id="PF08753">
    <property type="entry name" value="NikR_C"/>
    <property type="match status" value="1"/>
</dbReference>
<dbReference type="SUPFAM" id="SSF55021">
    <property type="entry name" value="ACT-like"/>
    <property type="match status" value="1"/>
</dbReference>
<dbReference type="InterPro" id="IPR022988">
    <property type="entry name" value="Ni_resp_reg_NikR"/>
</dbReference>
<evidence type="ECO:0000256" key="7">
    <source>
        <dbReference type="HAMAP-Rule" id="MF_00476"/>
    </source>
</evidence>
<comment type="cofactor">
    <cofactor evidence="7">
        <name>Ni(2+)</name>
        <dbReference type="ChEBI" id="CHEBI:49786"/>
    </cofactor>
    <text evidence="7">Binds 1 nickel ion per subunit.</text>
</comment>
<dbReference type="PANTHER" id="PTHR34719">
    <property type="entry name" value="NICKEL-RESPONSIVE REGULATOR"/>
    <property type="match status" value="1"/>
</dbReference>
<comment type="function">
    <text evidence="7">Transcriptional regulator.</text>
</comment>
<evidence type="ECO:0000313" key="12">
    <source>
        <dbReference type="Proteomes" id="UP000215509"/>
    </source>
</evidence>
<keyword evidence="5 7" id="KW-0238">DNA-binding</keyword>
<dbReference type="InterPro" id="IPR010985">
    <property type="entry name" value="Ribbon_hlx_hlx"/>
</dbReference>
<keyword evidence="6 7" id="KW-0804">Transcription</keyword>
<evidence type="ECO:0000256" key="2">
    <source>
        <dbReference type="ARBA" id="ARBA00022596"/>
    </source>
</evidence>
<dbReference type="PANTHER" id="PTHR34719:SF2">
    <property type="entry name" value="NICKEL-RESPONSIVE REGULATOR"/>
    <property type="match status" value="1"/>
</dbReference>
<evidence type="ECO:0000256" key="6">
    <source>
        <dbReference type="ARBA" id="ARBA00023163"/>
    </source>
</evidence>
<feature type="region of interest" description="Disordered" evidence="8">
    <location>
        <begin position="139"/>
        <end position="159"/>
    </location>
</feature>
<feature type="domain" description="Transcription factor NikR nickel binding C-terminal" evidence="10">
    <location>
        <begin position="58"/>
        <end position="134"/>
    </location>
</feature>
<keyword evidence="3 7" id="KW-0479">Metal-binding</keyword>
<evidence type="ECO:0000256" key="1">
    <source>
        <dbReference type="ARBA" id="ARBA00008478"/>
    </source>
</evidence>
<keyword evidence="2 7" id="KW-0533">Nickel</keyword>
<dbReference type="InterPro" id="IPR050192">
    <property type="entry name" value="CopG/NikR_regulator"/>
</dbReference>
<gene>
    <name evidence="11" type="ORF">CF651_16160</name>
</gene>
<name>A0A229UP10_9BACL</name>
<dbReference type="GO" id="GO:0003677">
    <property type="term" value="F:DNA binding"/>
    <property type="evidence" value="ECO:0007669"/>
    <property type="project" value="UniProtKB-KW"/>
</dbReference>